<comment type="caution">
    <text evidence="1">The sequence shown here is derived from an EMBL/GenBank/DDBJ whole genome shotgun (WGS) entry which is preliminary data.</text>
</comment>
<keyword evidence="2" id="KW-1185">Reference proteome</keyword>
<sequence length="128" mass="14962">MEKRLIFFDLPYWCKVDVRYCIDVMRVEKMFVIDKTKDGVNARLDLVDMSIRQQLALAIKCLRVTFPILDTCVNEKLKISWFKSHDCHVLMQQLLPVAILDVLPKNVSKVLTRLCLFFNAICSKIINL</sequence>
<proteinExistence type="predicted"/>
<evidence type="ECO:0000313" key="2">
    <source>
        <dbReference type="Proteomes" id="UP000257109"/>
    </source>
</evidence>
<name>A0A371FFH5_MUCPR</name>
<organism evidence="1 2">
    <name type="scientific">Mucuna pruriens</name>
    <name type="common">Velvet bean</name>
    <name type="synonym">Dolichos pruriens</name>
    <dbReference type="NCBI Taxonomy" id="157652"/>
    <lineage>
        <taxon>Eukaryota</taxon>
        <taxon>Viridiplantae</taxon>
        <taxon>Streptophyta</taxon>
        <taxon>Embryophyta</taxon>
        <taxon>Tracheophyta</taxon>
        <taxon>Spermatophyta</taxon>
        <taxon>Magnoliopsida</taxon>
        <taxon>eudicotyledons</taxon>
        <taxon>Gunneridae</taxon>
        <taxon>Pentapetalae</taxon>
        <taxon>rosids</taxon>
        <taxon>fabids</taxon>
        <taxon>Fabales</taxon>
        <taxon>Fabaceae</taxon>
        <taxon>Papilionoideae</taxon>
        <taxon>50 kb inversion clade</taxon>
        <taxon>NPAAA clade</taxon>
        <taxon>indigoferoid/millettioid clade</taxon>
        <taxon>Phaseoleae</taxon>
        <taxon>Mucuna</taxon>
    </lineage>
</organism>
<dbReference type="Proteomes" id="UP000257109">
    <property type="component" value="Unassembled WGS sequence"/>
</dbReference>
<feature type="non-terminal residue" evidence="1">
    <location>
        <position position="1"/>
    </location>
</feature>
<dbReference type="AlphaFoldDB" id="A0A371FFH5"/>
<accession>A0A371FFH5</accession>
<reference evidence="1" key="1">
    <citation type="submission" date="2018-05" db="EMBL/GenBank/DDBJ databases">
        <title>Draft genome of Mucuna pruriens seed.</title>
        <authorList>
            <person name="Nnadi N.E."/>
            <person name="Vos R."/>
            <person name="Hasami M.H."/>
            <person name="Devisetty U.K."/>
            <person name="Aguiy J.C."/>
        </authorList>
    </citation>
    <scope>NUCLEOTIDE SEQUENCE [LARGE SCALE GENOMIC DNA]</scope>
    <source>
        <strain evidence="1">JCA_2017</strain>
    </source>
</reference>
<protein>
    <submittedName>
        <fullName evidence="1">Uncharacterized protein</fullName>
    </submittedName>
</protein>
<dbReference type="EMBL" id="QJKJ01009295">
    <property type="protein sequence ID" value="RDX77068.1"/>
    <property type="molecule type" value="Genomic_DNA"/>
</dbReference>
<gene>
    <name evidence="1" type="ORF">CR513_42867</name>
</gene>
<evidence type="ECO:0000313" key="1">
    <source>
        <dbReference type="EMBL" id="RDX77068.1"/>
    </source>
</evidence>
<dbReference type="OrthoDB" id="1427184at2759"/>